<dbReference type="EMBL" id="LSYV01000065">
    <property type="protein sequence ID" value="KXZ44615.1"/>
    <property type="molecule type" value="Genomic_DNA"/>
</dbReference>
<proteinExistence type="predicted"/>
<sequence>MSGVLQAGAFFGHTGLVCLAMGLMSGAAAFGAATLFSRWLGGPASPGGQRGSPEPLEPEPETGPGPGPAHPSSGGVLVIRTRGAARPVVDV</sequence>
<gene>
    <name evidence="2" type="ORF">GPECTOR_64g109</name>
</gene>
<evidence type="ECO:0000313" key="2">
    <source>
        <dbReference type="EMBL" id="KXZ44615.1"/>
    </source>
</evidence>
<keyword evidence="3" id="KW-1185">Reference proteome</keyword>
<evidence type="ECO:0000256" key="1">
    <source>
        <dbReference type="SAM" id="MobiDB-lite"/>
    </source>
</evidence>
<comment type="caution">
    <text evidence="2">The sequence shown here is derived from an EMBL/GenBank/DDBJ whole genome shotgun (WGS) entry which is preliminary data.</text>
</comment>
<feature type="region of interest" description="Disordered" evidence="1">
    <location>
        <begin position="41"/>
        <end position="77"/>
    </location>
</feature>
<accession>A0A150G504</accession>
<name>A0A150G504_GONPE</name>
<protein>
    <submittedName>
        <fullName evidence="2">Uncharacterized protein</fullName>
    </submittedName>
</protein>
<organism evidence="2 3">
    <name type="scientific">Gonium pectorale</name>
    <name type="common">Green alga</name>
    <dbReference type="NCBI Taxonomy" id="33097"/>
    <lineage>
        <taxon>Eukaryota</taxon>
        <taxon>Viridiplantae</taxon>
        <taxon>Chlorophyta</taxon>
        <taxon>core chlorophytes</taxon>
        <taxon>Chlorophyceae</taxon>
        <taxon>CS clade</taxon>
        <taxon>Chlamydomonadales</taxon>
        <taxon>Volvocaceae</taxon>
        <taxon>Gonium</taxon>
    </lineage>
</organism>
<dbReference type="AlphaFoldDB" id="A0A150G504"/>
<evidence type="ECO:0000313" key="3">
    <source>
        <dbReference type="Proteomes" id="UP000075714"/>
    </source>
</evidence>
<reference evidence="3" key="1">
    <citation type="journal article" date="2016" name="Nat. Commun.">
        <title>The Gonium pectorale genome demonstrates co-option of cell cycle regulation during the evolution of multicellularity.</title>
        <authorList>
            <person name="Hanschen E.R."/>
            <person name="Marriage T.N."/>
            <person name="Ferris P.J."/>
            <person name="Hamaji T."/>
            <person name="Toyoda A."/>
            <person name="Fujiyama A."/>
            <person name="Neme R."/>
            <person name="Noguchi H."/>
            <person name="Minakuchi Y."/>
            <person name="Suzuki M."/>
            <person name="Kawai-Toyooka H."/>
            <person name="Smith D.R."/>
            <person name="Sparks H."/>
            <person name="Anderson J."/>
            <person name="Bakaric R."/>
            <person name="Luria V."/>
            <person name="Karger A."/>
            <person name="Kirschner M.W."/>
            <person name="Durand P.M."/>
            <person name="Michod R.E."/>
            <person name="Nozaki H."/>
            <person name="Olson B.J."/>
        </authorList>
    </citation>
    <scope>NUCLEOTIDE SEQUENCE [LARGE SCALE GENOMIC DNA]</scope>
    <source>
        <strain evidence="3">NIES-2863</strain>
    </source>
</reference>
<dbReference type="Proteomes" id="UP000075714">
    <property type="component" value="Unassembled WGS sequence"/>
</dbReference>